<dbReference type="EMBL" id="CP081201">
    <property type="protein sequence ID" value="UXZ98217.1"/>
    <property type="molecule type" value="Genomic_DNA"/>
</dbReference>
<evidence type="ECO:0000256" key="6">
    <source>
        <dbReference type="ARBA" id="ARBA00022989"/>
    </source>
</evidence>
<dbReference type="RefSeq" id="WP_231666642.1">
    <property type="nucleotide sequence ID" value="NZ_CP081201.1"/>
</dbReference>
<evidence type="ECO:0000313" key="10">
    <source>
        <dbReference type="Proteomes" id="UP001063228"/>
    </source>
</evidence>
<dbReference type="Pfam" id="PF03595">
    <property type="entry name" value="SLAC1"/>
    <property type="match status" value="1"/>
</dbReference>
<feature type="transmembrane region" description="Helical" evidence="8">
    <location>
        <begin position="240"/>
        <end position="258"/>
    </location>
</feature>
<reference evidence="9" key="1">
    <citation type="submission" date="2021-08" db="EMBL/GenBank/DDBJ databases">
        <title>Complete genome sequence of Pseudomonas phytophila.</title>
        <authorList>
            <person name="Weir B.S."/>
            <person name="Templeton M.D."/>
            <person name="Arshed S."/>
            <person name="Andersen M.T."/>
            <person name="Jayaraman J."/>
        </authorList>
    </citation>
    <scope>NUCLEOTIDE SEQUENCE</scope>
    <source>
        <strain evidence="9">ICMP 23753</strain>
    </source>
</reference>
<dbReference type="InterPro" id="IPR051629">
    <property type="entry name" value="Sulfite_efflux_TDT"/>
</dbReference>
<protein>
    <submittedName>
        <fullName evidence="9">TDT family transporter</fullName>
    </submittedName>
</protein>
<evidence type="ECO:0000256" key="5">
    <source>
        <dbReference type="ARBA" id="ARBA00022692"/>
    </source>
</evidence>
<keyword evidence="6 8" id="KW-1133">Transmembrane helix</keyword>
<evidence type="ECO:0000256" key="2">
    <source>
        <dbReference type="ARBA" id="ARBA00008566"/>
    </source>
</evidence>
<evidence type="ECO:0000256" key="1">
    <source>
        <dbReference type="ARBA" id="ARBA00004651"/>
    </source>
</evidence>
<comment type="subcellular location">
    <subcellularLocation>
        <location evidence="1">Cell membrane</location>
        <topology evidence="1">Multi-pass membrane protein</topology>
    </subcellularLocation>
</comment>
<evidence type="ECO:0000256" key="3">
    <source>
        <dbReference type="ARBA" id="ARBA00022448"/>
    </source>
</evidence>
<dbReference type="CDD" id="cd09318">
    <property type="entry name" value="TDT_SSU1"/>
    <property type="match status" value="1"/>
</dbReference>
<dbReference type="InterPro" id="IPR004695">
    <property type="entry name" value="SLAC1/Mae1/Ssu1/TehA"/>
</dbReference>
<evidence type="ECO:0000256" key="7">
    <source>
        <dbReference type="ARBA" id="ARBA00023136"/>
    </source>
</evidence>
<dbReference type="Gene3D" id="1.50.10.150">
    <property type="entry name" value="Voltage-dependent anion channel"/>
    <property type="match status" value="1"/>
</dbReference>
<feature type="transmembrane region" description="Helical" evidence="8">
    <location>
        <begin position="33"/>
        <end position="51"/>
    </location>
</feature>
<keyword evidence="4" id="KW-1003">Cell membrane</keyword>
<evidence type="ECO:0000313" key="9">
    <source>
        <dbReference type="EMBL" id="UXZ98217.1"/>
    </source>
</evidence>
<keyword evidence="7 8" id="KW-0472">Membrane</keyword>
<keyword evidence="5 8" id="KW-0812">Transmembrane</keyword>
<feature type="transmembrane region" description="Helical" evidence="8">
    <location>
        <begin position="340"/>
        <end position="361"/>
    </location>
</feature>
<dbReference type="PANTHER" id="PTHR31686:SF1">
    <property type="entry name" value="SULFITE EFFLUX PUMP SSU1"/>
    <property type="match status" value="1"/>
</dbReference>
<feature type="transmembrane region" description="Helical" evidence="8">
    <location>
        <begin position="168"/>
        <end position="187"/>
    </location>
</feature>
<feature type="transmembrane region" description="Helical" evidence="8">
    <location>
        <begin position="93"/>
        <end position="115"/>
    </location>
</feature>
<keyword evidence="3" id="KW-0813">Transport</keyword>
<keyword evidence="10" id="KW-1185">Reference proteome</keyword>
<comment type="similarity">
    <text evidence="2">Belongs to the tellurite-resistance/dicarboxylate transporter (TDT) family.</text>
</comment>
<accession>A0ABY6FJU3</accession>
<feature type="transmembrane region" description="Helical" evidence="8">
    <location>
        <begin position="207"/>
        <end position="228"/>
    </location>
</feature>
<organism evidence="9 10">
    <name type="scientific">Pseudomonas phytophila</name>
    <dbReference type="NCBI Taxonomy" id="2867264"/>
    <lineage>
        <taxon>Bacteria</taxon>
        <taxon>Pseudomonadati</taxon>
        <taxon>Pseudomonadota</taxon>
        <taxon>Gammaproteobacteria</taxon>
        <taxon>Pseudomonadales</taxon>
        <taxon>Pseudomonadaceae</taxon>
        <taxon>Pseudomonas</taxon>
    </lineage>
</organism>
<dbReference type="PANTHER" id="PTHR31686">
    <property type="match status" value="1"/>
</dbReference>
<feature type="transmembrane region" description="Helical" evidence="8">
    <location>
        <begin position="278"/>
        <end position="303"/>
    </location>
</feature>
<feature type="transmembrane region" description="Helical" evidence="8">
    <location>
        <begin position="315"/>
        <end position="334"/>
    </location>
</feature>
<name>A0ABY6FJU3_9PSED</name>
<feature type="transmembrane region" description="Helical" evidence="8">
    <location>
        <begin position="63"/>
        <end position="81"/>
    </location>
</feature>
<dbReference type="Proteomes" id="UP001063228">
    <property type="component" value="Chromosome"/>
</dbReference>
<evidence type="ECO:0000256" key="4">
    <source>
        <dbReference type="ARBA" id="ARBA00022475"/>
    </source>
</evidence>
<proteinExistence type="inferred from homology"/>
<sequence length="396" mass="42757">MDSLSFGKVLQGLQPLAALSTPKEAIRQFTPNWFATTMGTGILALALGQLPGNIPVLWQLGKIIWLLNILLFVVFIAMYTARWLMFFHEARQVFGHPTVSMFFGAIPMSLATVINGLVQYGLPSWGDAVIPWAHALWWLDVVMAMACGVLIPFMMFTRQEHSIDQMTAVWLLPVVAAEVAAASGGLIAQHLTHASAQFNMLITSYVLWAYSVPVALSILVILVLRLALHKLPHENMAASIWLSLGPIGTGALGMLLIGSEAPAIFALHGLPGVGQVAAGMGLIVGTLLWGFGLWWMLLAVLVTVRYAREGIPFNLGWWGFIFPLGVYAVTTLKLGAMLDMAFFDVLGVFFVVVLSAMWLVVASKTAQGAYRGNLFVSPCITGKACALALSTPGCSK</sequence>
<evidence type="ECO:0000256" key="8">
    <source>
        <dbReference type="SAM" id="Phobius"/>
    </source>
</evidence>
<gene>
    <name evidence="9" type="ORF">K3169_10290</name>
</gene>
<feature type="transmembrane region" description="Helical" evidence="8">
    <location>
        <begin position="135"/>
        <end position="156"/>
    </location>
</feature>
<dbReference type="InterPro" id="IPR038665">
    <property type="entry name" value="Voltage-dep_anion_channel_sf"/>
</dbReference>